<feature type="compositionally biased region" description="Low complexity" evidence="1">
    <location>
        <begin position="88"/>
        <end position="108"/>
    </location>
</feature>
<dbReference type="Proteomes" id="UP001195483">
    <property type="component" value="Unassembled WGS sequence"/>
</dbReference>
<comment type="caution">
    <text evidence="2">The sequence shown here is derived from an EMBL/GenBank/DDBJ whole genome shotgun (WGS) entry which is preliminary data.</text>
</comment>
<dbReference type="Gene3D" id="3.30.70.330">
    <property type="match status" value="1"/>
</dbReference>
<dbReference type="EMBL" id="JAEAOA010002342">
    <property type="protein sequence ID" value="KAK3594156.1"/>
    <property type="molecule type" value="Genomic_DNA"/>
</dbReference>
<keyword evidence="3" id="KW-1185">Reference proteome</keyword>
<protein>
    <submittedName>
        <fullName evidence="2">Uncharacterized protein</fullName>
    </submittedName>
</protein>
<evidence type="ECO:0000256" key="1">
    <source>
        <dbReference type="SAM" id="MobiDB-lite"/>
    </source>
</evidence>
<evidence type="ECO:0000313" key="3">
    <source>
        <dbReference type="Proteomes" id="UP001195483"/>
    </source>
</evidence>
<sequence>MDLNYKEKLEYVGDHPPPGTSPGSASRLDAFTFSAVTRGDAFIASTSEEDARQAMMLNMGYIGDGQIFLSLSGTAEMRRRIEEVNIHSSASSTQSAPAQQAVLAPQSQQLPLQQDPILGYGIQIQLSEPSEPFSVQDPKDR</sequence>
<evidence type="ECO:0000313" key="2">
    <source>
        <dbReference type="EMBL" id="KAK3594156.1"/>
    </source>
</evidence>
<gene>
    <name evidence="2" type="ORF">CHS0354_040935</name>
</gene>
<accession>A0AAE0SLH9</accession>
<organism evidence="2 3">
    <name type="scientific">Potamilus streckersoni</name>
    <dbReference type="NCBI Taxonomy" id="2493646"/>
    <lineage>
        <taxon>Eukaryota</taxon>
        <taxon>Metazoa</taxon>
        <taxon>Spiralia</taxon>
        <taxon>Lophotrochozoa</taxon>
        <taxon>Mollusca</taxon>
        <taxon>Bivalvia</taxon>
        <taxon>Autobranchia</taxon>
        <taxon>Heteroconchia</taxon>
        <taxon>Palaeoheterodonta</taxon>
        <taxon>Unionida</taxon>
        <taxon>Unionoidea</taxon>
        <taxon>Unionidae</taxon>
        <taxon>Ambleminae</taxon>
        <taxon>Lampsilini</taxon>
        <taxon>Potamilus</taxon>
    </lineage>
</organism>
<reference evidence="2" key="1">
    <citation type="journal article" date="2021" name="Genome Biol. Evol.">
        <title>A High-Quality Reference Genome for a Parasitic Bivalve with Doubly Uniparental Inheritance (Bivalvia: Unionida).</title>
        <authorList>
            <person name="Smith C.H."/>
        </authorList>
    </citation>
    <scope>NUCLEOTIDE SEQUENCE</scope>
    <source>
        <strain evidence="2">CHS0354</strain>
    </source>
</reference>
<reference evidence="2" key="3">
    <citation type="submission" date="2023-05" db="EMBL/GenBank/DDBJ databases">
        <authorList>
            <person name="Smith C.H."/>
        </authorList>
    </citation>
    <scope>NUCLEOTIDE SEQUENCE</scope>
    <source>
        <strain evidence="2">CHS0354</strain>
        <tissue evidence="2">Mantle</tissue>
    </source>
</reference>
<feature type="region of interest" description="Disordered" evidence="1">
    <location>
        <begin position="85"/>
        <end position="108"/>
    </location>
</feature>
<proteinExistence type="predicted"/>
<dbReference type="AlphaFoldDB" id="A0AAE0SLH9"/>
<dbReference type="InterPro" id="IPR012677">
    <property type="entry name" value="Nucleotide-bd_a/b_plait_sf"/>
</dbReference>
<name>A0AAE0SLH9_9BIVA</name>
<reference evidence="2" key="2">
    <citation type="journal article" date="2021" name="Genome Biol. Evol.">
        <title>Developing a high-quality reference genome for a parasitic bivalve with doubly uniparental inheritance (Bivalvia: Unionida).</title>
        <authorList>
            <person name="Smith C.H."/>
        </authorList>
    </citation>
    <scope>NUCLEOTIDE SEQUENCE</scope>
    <source>
        <strain evidence="2">CHS0354</strain>
        <tissue evidence="2">Mantle</tissue>
    </source>
</reference>